<dbReference type="OrthoDB" id="1496205at2"/>
<evidence type="ECO:0000256" key="1">
    <source>
        <dbReference type="SAM" id="Phobius"/>
    </source>
</evidence>
<gene>
    <name evidence="4" type="ORF">CLV93_104188</name>
    <name evidence="3" type="ORF">JCM18694_21050</name>
</gene>
<dbReference type="AlphaFoldDB" id="A0A2P8CE49"/>
<comment type="caution">
    <text evidence="4">The sequence shown here is derived from an EMBL/GenBank/DDBJ whole genome shotgun (WGS) entry which is preliminary data.</text>
</comment>
<evidence type="ECO:0000313" key="4">
    <source>
        <dbReference type="EMBL" id="PSK83258.1"/>
    </source>
</evidence>
<name>A0A2P8CE49_9BACT</name>
<keyword evidence="1" id="KW-0812">Transmembrane</keyword>
<evidence type="ECO:0000313" key="6">
    <source>
        <dbReference type="Proteomes" id="UP000396862"/>
    </source>
</evidence>
<dbReference type="InterPro" id="IPR046502">
    <property type="entry name" value="DUF6680"/>
</dbReference>
<organism evidence="4 5">
    <name type="scientific">Prolixibacter denitrificans</name>
    <dbReference type="NCBI Taxonomy" id="1541063"/>
    <lineage>
        <taxon>Bacteria</taxon>
        <taxon>Pseudomonadati</taxon>
        <taxon>Bacteroidota</taxon>
        <taxon>Bacteroidia</taxon>
        <taxon>Marinilabiliales</taxon>
        <taxon>Prolixibacteraceae</taxon>
        <taxon>Prolixibacter</taxon>
    </lineage>
</organism>
<reference evidence="4 5" key="1">
    <citation type="submission" date="2018-03" db="EMBL/GenBank/DDBJ databases">
        <title>Genomic Encyclopedia of Archaeal and Bacterial Type Strains, Phase II (KMG-II): from individual species to whole genera.</title>
        <authorList>
            <person name="Goeker M."/>
        </authorList>
    </citation>
    <scope>NUCLEOTIDE SEQUENCE [LARGE SCALE GENOMIC DNA]</scope>
    <source>
        <strain evidence="4 5">DSM 27267</strain>
    </source>
</reference>
<dbReference type="RefSeq" id="WP_106542058.1">
    <property type="nucleotide sequence ID" value="NZ_BLAU01000001.1"/>
</dbReference>
<evidence type="ECO:0000259" key="2">
    <source>
        <dbReference type="Pfam" id="PF20385"/>
    </source>
</evidence>
<evidence type="ECO:0000313" key="5">
    <source>
        <dbReference type="Proteomes" id="UP000240621"/>
    </source>
</evidence>
<protein>
    <recommendedName>
        <fullName evidence="2">DUF6680 domain-containing protein</fullName>
    </recommendedName>
</protein>
<keyword evidence="1" id="KW-1133">Transmembrane helix</keyword>
<proteinExistence type="predicted"/>
<sequence length="200" mass="23516">MNDSSELVHVVIDSDLFAYLTFGISTLILLVTALAVWRAPIKAVEIGKKLSDKQKKDEDKRKLFLTLFALRGTPVNYDFVMGLNQIEIVFQGHDSVIKAWRTLRLELQKDETEEQRKICMDRTYKLLKQMASDLDYPETNESMDTYHYYPKGFEFLAMRDNNLKLAQSDYYKRSIEFYDLMTEVYQEALLQKQKQKDAQQ</sequence>
<feature type="transmembrane region" description="Helical" evidence="1">
    <location>
        <begin position="16"/>
        <end position="39"/>
    </location>
</feature>
<reference evidence="3 6" key="2">
    <citation type="submission" date="2019-10" db="EMBL/GenBank/DDBJ databases">
        <title>Prolixibacter strains distinguished by the presence of nitrate reductase genes were adept at nitrate-dependent anaerobic corrosion of metallic iron and carbon steel.</title>
        <authorList>
            <person name="Iino T."/>
            <person name="Shono N."/>
            <person name="Ito K."/>
            <person name="Nakamura R."/>
            <person name="Sueoka K."/>
            <person name="Harayama S."/>
            <person name="Ohkuma M."/>
        </authorList>
    </citation>
    <scope>NUCLEOTIDE SEQUENCE [LARGE SCALE GENOMIC DNA]</scope>
    <source>
        <strain evidence="3 6">MIC1-1</strain>
    </source>
</reference>
<keyword evidence="1" id="KW-0472">Membrane</keyword>
<evidence type="ECO:0000313" key="3">
    <source>
        <dbReference type="EMBL" id="GET21859.1"/>
    </source>
</evidence>
<dbReference type="EMBL" id="BLAU01000001">
    <property type="protein sequence ID" value="GET21859.1"/>
    <property type="molecule type" value="Genomic_DNA"/>
</dbReference>
<keyword evidence="6" id="KW-1185">Reference proteome</keyword>
<accession>A0A2P8CE49</accession>
<dbReference type="Proteomes" id="UP000240621">
    <property type="component" value="Unassembled WGS sequence"/>
</dbReference>
<dbReference type="Pfam" id="PF20385">
    <property type="entry name" value="DUF6680"/>
    <property type="match status" value="1"/>
</dbReference>
<feature type="domain" description="DUF6680" evidence="2">
    <location>
        <begin position="29"/>
        <end position="168"/>
    </location>
</feature>
<dbReference type="Proteomes" id="UP000396862">
    <property type="component" value="Unassembled WGS sequence"/>
</dbReference>
<dbReference type="EMBL" id="PYGC01000004">
    <property type="protein sequence ID" value="PSK83258.1"/>
    <property type="molecule type" value="Genomic_DNA"/>
</dbReference>